<keyword evidence="12 14" id="KW-0479">Metal-binding</keyword>
<dbReference type="PANTHER" id="PTHR22926">
    <property type="entry name" value="PHOSPHO-N-ACETYLMURAMOYL-PENTAPEPTIDE-TRANSFERASE"/>
    <property type="match status" value="1"/>
</dbReference>
<keyword evidence="10 12" id="KW-0131">Cell cycle</keyword>
<feature type="binding site" evidence="14">
    <location>
        <position position="267"/>
    </location>
    <ligand>
        <name>Mg(2+)</name>
        <dbReference type="ChEBI" id="CHEBI:18420"/>
    </ligand>
</feature>
<keyword evidence="16" id="KW-1185">Reference proteome</keyword>
<evidence type="ECO:0000313" key="15">
    <source>
        <dbReference type="EMBL" id="RDJ29099.1"/>
    </source>
</evidence>
<proteinExistence type="inferred from homology"/>
<comment type="subcellular location">
    <subcellularLocation>
        <location evidence="12">Cell membrane</location>
        <topology evidence="12">Multi-pass membrane protein</topology>
    </subcellularLocation>
    <subcellularLocation>
        <location evidence="1">Membrane</location>
        <topology evidence="1">Multi-pass membrane protein</topology>
    </subcellularLocation>
</comment>
<dbReference type="PROSITE" id="PS01348">
    <property type="entry name" value="MRAY_2"/>
    <property type="match status" value="1"/>
</dbReference>
<dbReference type="GO" id="GO:0008360">
    <property type="term" value="P:regulation of cell shape"/>
    <property type="evidence" value="ECO:0007669"/>
    <property type="project" value="UniProtKB-KW"/>
</dbReference>
<evidence type="ECO:0000313" key="16">
    <source>
        <dbReference type="Proteomes" id="UP000255207"/>
    </source>
</evidence>
<comment type="caution">
    <text evidence="15">The sequence shown here is derived from an EMBL/GenBank/DDBJ whole genome shotgun (WGS) entry which is preliminary data.</text>
</comment>
<dbReference type="GO" id="GO:0046872">
    <property type="term" value="F:metal ion binding"/>
    <property type="evidence" value="ECO:0007669"/>
    <property type="project" value="UniProtKB-KW"/>
</dbReference>
<dbReference type="AlphaFoldDB" id="A0A370LB82"/>
<dbReference type="GO" id="GO:0051301">
    <property type="term" value="P:cell division"/>
    <property type="evidence" value="ECO:0007669"/>
    <property type="project" value="UniProtKB-KW"/>
</dbReference>
<dbReference type="GO" id="GO:0071555">
    <property type="term" value="P:cell wall organization"/>
    <property type="evidence" value="ECO:0007669"/>
    <property type="project" value="UniProtKB-KW"/>
</dbReference>
<protein>
    <recommendedName>
        <fullName evidence="12 13">Phospho-N-acetylmuramoyl-pentapeptide-transferase</fullName>
        <ecNumber evidence="12 13">2.7.8.13</ecNumber>
    </recommendedName>
    <alternativeName>
        <fullName evidence="12">UDP-MurNAc-pentapeptide phosphotransferase</fullName>
    </alternativeName>
</protein>
<feature type="transmembrane region" description="Helical" evidence="12">
    <location>
        <begin position="70"/>
        <end position="91"/>
    </location>
</feature>
<keyword evidence="8 12" id="KW-1133">Transmembrane helix</keyword>
<feature type="transmembrane region" description="Helical" evidence="12">
    <location>
        <begin position="168"/>
        <end position="187"/>
    </location>
</feature>
<organism evidence="15 16">
    <name type="scientific">Bosea caraganae</name>
    <dbReference type="NCBI Taxonomy" id="2763117"/>
    <lineage>
        <taxon>Bacteria</taxon>
        <taxon>Pseudomonadati</taxon>
        <taxon>Pseudomonadota</taxon>
        <taxon>Alphaproteobacteria</taxon>
        <taxon>Hyphomicrobiales</taxon>
        <taxon>Boseaceae</taxon>
        <taxon>Bosea</taxon>
    </lineage>
</organism>
<feature type="binding site" evidence="14">
    <location>
        <position position="192"/>
    </location>
    <ligand>
        <name>Mg(2+)</name>
        <dbReference type="ChEBI" id="CHEBI:18420"/>
    </ligand>
</feature>
<dbReference type="EC" id="2.7.8.13" evidence="12 13"/>
<name>A0A370LB82_9HYPH</name>
<keyword evidence="4 12" id="KW-0808">Transferase</keyword>
<gene>
    <name evidence="12" type="primary">mraY</name>
    <name evidence="15" type="ORF">DWE98_00510</name>
</gene>
<keyword evidence="6 12" id="KW-0133">Cell shape</keyword>
<feature type="transmembrane region" description="Helical" evidence="12">
    <location>
        <begin position="288"/>
        <end position="311"/>
    </location>
</feature>
<feature type="transmembrane region" description="Helical" evidence="12">
    <location>
        <begin position="239"/>
        <end position="256"/>
    </location>
</feature>
<sequence>MLVWLADFAGAFPILNVFRYITFRAGGATATALLFVFFFGPAAISWLRLKQGKGQPIRTDGPESHLAKRGTPTMGGLMIMSGLFAAVLLWGNLRNPYVWIVLFVTASFGAIGFYDDFLKVTKQSHKGFSGKARLSIEVVVAVVACYFVMRVGPTGISSGFALPFVKEWVIPLGLLFPLVTAFVVVGAGNAVNLTDGLDGLAIVPVMIAAATFGFISYLAGNLVFANYLYIHHVPGAGELSVICGAVIGAGLGFLWFNAPPAQIFMGDTGSLGLGGLLGVIAVATKNEIVLAIVGGLFVIEALSVIIQVAVYKRTGKRVFLMAPIHHHFEKLGWTEPQVVIRFWIISVVLALVGLATMKLR</sequence>
<comment type="similarity">
    <text evidence="2 12">Belongs to the glycosyltransferase 4 family. MraY subfamily.</text>
</comment>
<evidence type="ECO:0000256" key="6">
    <source>
        <dbReference type="ARBA" id="ARBA00022960"/>
    </source>
</evidence>
<evidence type="ECO:0000256" key="12">
    <source>
        <dbReference type="HAMAP-Rule" id="MF_00038"/>
    </source>
</evidence>
<evidence type="ECO:0000256" key="5">
    <source>
        <dbReference type="ARBA" id="ARBA00022692"/>
    </source>
</evidence>
<evidence type="ECO:0000256" key="1">
    <source>
        <dbReference type="ARBA" id="ARBA00004141"/>
    </source>
</evidence>
<keyword evidence="3 12" id="KW-0132">Cell division</keyword>
<dbReference type="GO" id="GO:0005886">
    <property type="term" value="C:plasma membrane"/>
    <property type="evidence" value="ECO:0007669"/>
    <property type="project" value="UniProtKB-SubCell"/>
</dbReference>
<dbReference type="Pfam" id="PF10555">
    <property type="entry name" value="MraY_sig1"/>
    <property type="match status" value="1"/>
</dbReference>
<evidence type="ECO:0000256" key="8">
    <source>
        <dbReference type="ARBA" id="ARBA00022989"/>
    </source>
</evidence>
<keyword evidence="5 12" id="KW-0812">Transmembrane</keyword>
<dbReference type="HAMAP" id="MF_00038">
    <property type="entry name" value="MraY"/>
    <property type="match status" value="1"/>
</dbReference>
<dbReference type="PANTHER" id="PTHR22926:SF5">
    <property type="entry name" value="PHOSPHO-N-ACETYLMURAMOYL-PENTAPEPTIDE-TRANSFERASE HOMOLOG"/>
    <property type="match status" value="1"/>
</dbReference>
<dbReference type="UniPathway" id="UPA00219"/>
<comment type="catalytic activity">
    <reaction evidence="12">
        <text>UDP-N-acetyl-alpha-D-muramoyl-L-alanyl-gamma-D-glutamyl-meso-2,6-diaminopimeloyl-D-alanyl-D-alanine + di-trans,octa-cis-undecaprenyl phosphate = di-trans,octa-cis-undecaprenyl diphospho-N-acetyl-alpha-D-muramoyl-L-alanyl-D-glutamyl-meso-2,6-diaminopimeloyl-D-alanyl-D-alanine + UMP</text>
        <dbReference type="Rhea" id="RHEA:28386"/>
        <dbReference type="ChEBI" id="CHEBI:57865"/>
        <dbReference type="ChEBI" id="CHEBI:60392"/>
        <dbReference type="ChEBI" id="CHEBI:61386"/>
        <dbReference type="ChEBI" id="CHEBI:61387"/>
        <dbReference type="EC" id="2.7.8.13"/>
    </reaction>
</comment>
<dbReference type="InterPro" id="IPR000715">
    <property type="entry name" value="Glycosyl_transferase_4"/>
</dbReference>
<evidence type="ECO:0000256" key="14">
    <source>
        <dbReference type="PIRSR" id="PIRSR600715-1"/>
    </source>
</evidence>
<dbReference type="Proteomes" id="UP000255207">
    <property type="component" value="Unassembled WGS sequence"/>
</dbReference>
<dbReference type="InterPro" id="IPR018480">
    <property type="entry name" value="PNAcMuramoyl-5peptid_Trfase_CS"/>
</dbReference>
<feature type="transmembrane region" description="Helical" evidence="12">
    <location>
        <begin position="97"/>
        <end position="114"/>
    </location>
</feature>
<evidence type="ECO:0000256" key="9">
    <source>
        <dbReference type="ARBA" id="ARBA00023136"/>
    </source>
</evidence>
<evidence type="ECO:0000256" key="11">
    <source>
        <dbReference type="ARBA" id="ARBA00023316"/>
    </source>
</evidence>
<evidence type="ECO:0000256" key="4">
    <source>
        <dbReference type="ARBA" id="ARBA00022679"/>
    </source>
</evidence>
<evidence type="ECO:0000256" key="3">
    <source>
        <dbReference type="ARBA" id="ARBA00022618"/>
    </source>
</evidence>
<reference evidence="16" key="1">
    <citation type="submission" date="2018-07" db="EMBL/GenBank/DDBJ databases">
        <authorList>
            <person name="Safronova V.I."/>
            <person name="Chirak E.R."/>
            <person name="Sazanova A.L."/>
        </authorList>
    </citation>
    <scope>NUCLEOTIDE SEQUENCE [LARGE SCALE GENOMIC DNA]</scope>
    <source>
        <strain evidence="16">RCAM04685</strain>
    </source>
</reference>
<dbReference type="NCBIfam" id="TIGR00445">
    <property type="entry name" value="mraY"/>
    <property type="match status" value="1"/>
</dbReference>
<dbReference type="CDD" id="cd06852">
    <property type="entry name" value="GT_MraY"/>
    <property type="match status" value="1"/>
</dbReference>
<keyword evidence="11 12" id="KW-0961">Cell wall biogenesis/degradation</keyword>
<keyword evidence="12 14" id="KW-0460">Magnesium</keyword>
<evidence type="ECO:0000256" key="10">
    <source>
        <dbReference type="ARBA" id="ARBA00023306"/>
    </source>
</evidence>
<comment type="cofactor">
    <cofactor evidence="12 14">
        <name>Mg(2+)</name>
        <dbReference type="ChEBI" id="CHEBI:18420"/>
    </cofactor>
</comment>
<evidence type="ECO:0000256" key="13">
    <source>
        <dbReference type="NCBIfam" id="TIGR00445"/>
    </source>
</evidence>
<dbReference type="InterPro" id="IPR003524">
    <property type="entry name" value="PNAcMuramoyl-5peptid_Trfase"/>
</dbReference>
<evidence type="ECO:0000256" key="2">
    <source>
        <dbReference type="ARBA" id="ARBA00005583"/>
    </source>
</evidence>
<keyword evidence="7 12" id="KW-0573">Peptidoglycan synthesis</keyword>
<dbReference type="Pfam" id="PF00953">
    <property type="entry name" value="Glycos_transf_4"/>
    <property type="match status" value="1"/>
</dbReference>
<feature type="transmembrane region" description="Helical" evidence="12">
    <location>
        <begin position="199"/>
        <end position="219"/>
    </location>
</feature>
<dbReference type="GO" id="GO:0009252">
    <property type="term" value="P:peptidoglycan biosynthetic process"/>
    <property type="evidence" value="ECO:0007669"/>
    <property type="project" value="UniProtKB-UniRule"/>
</dbReference>
<keyword evidence="12" id="KW-1003">Cell membrane</keyword>
<comment type="function">
    <text evidence="12">Catalyzes the initial step of the lipid cycle reactions in the biosynthesis of the cell wall peptidoglycan: transfers peptidoglycan precursor phospho-MurNAc-pentapeptide from UDP-MurNAc-pentapeptide onto the lipid carrier undecaprenyl phosphate, yielding undecaprenyl-pyrophosphoryl-MurNAc-pentapeptide, known as lipid I.</text>
</comment>
<dbReference type="RefSeq" id="WP_114827216.1">
    <property type="nucleotide sequence ID" value="NZ_QQTO01000019.1"/>
</dbReference>
<dbReference type="GO" id="GO:0008963">
    <property type="term" value="F:phospho-N-acetylmuramoyl-pentapeptide-transferase activity"/>
    <property type="evidence" value="ECO:0007669"/>
    <property type="project" value="UniProtKB-UniRule"/>
</dbReference>
<evidence type="ECO:0000256" key="7">
    <source>
        <dbReference type="ARBA" id="ARBA00022984"/>
    </source>
</evidence>
<feature type="transmembrane region" description="Helical" evidence="12">
    <location>
        <begin position="25"/>
        <end position="49"/>
    </location>
</feature>
<dbReference type="GO" id="GO:0051992">
    <property type="term" value="F:UDP-N-acetylmuramoyl-L-alanyl-D-glutamyl-meso-2,6-diaminopimelyl-D-alanyl-D-alanine:undecaprenyl-phosphate transferase activity"/>
    <property type="evidence" value="ECO:0007669"/>
    <property type="project" value="RHEA"/>
</dbReference>
<keyword evidence="9 12" id="KW-0472">Membrane</keyword>
<feature type="transmembrane region" description="Helical" evidence="12">
    <location>
        <begin position="338"/>
        <end position="357"/>
    </location>
</feature>
<accession>A0A370LB82</accession>
<dbReference type="EMBL" id="QQTP01000001">
    <property type="protein sequence ID" value="RDJ29099.1"/>
    <property type="molecule type" value="Genomic_DNA"/>
</dbReference>
<comment type="pathway">
    <text evidence="12">Cell wall biogenesis; peptidoglycan biosynthesis.</text>
</comment>
<feature type="transmembrane region" description="Helical" evidence="12">
    <location>
        <begin position="263"/>
        <end position="282"/>
    </location>
</feature>
<feature type="transmembrane region" description="Helical" evidence="12">
    <location>
        <begin position="134"/>
        <end position="156"/>
    </location>
</feature>
<dbReference type="OrthoDB" id="9805475at2"/>
<dbReference type="PROSITE" id="PS01347">
    <property type="entry name" value="MRAY_1"/>
    <property type="match status" value="1"/>
</dbReference>